<dbReference type="PROSITE" id="PS51257">
    <property type="entry name" value="PROKAR_LIPOPROTEIN"/>
    <property type="match status" value="1"/>
</dbReference>
<dbReference type="Gene3D" id="2.30.40.10">
    <property type="entry name" value="Urease, subunit C, domain 1"/>
    <property type="match status" value="1"/>
</dbReference>
<dbReference type="Proteomes" id="UP001221411">
    <property type="component" value="Unassembled WGS sequence"/>
</dbReference>
<dbReference type="RefSeq" id="WP_271914721.1">
    <property type="nucleotide sequence ID" value="NZ_JAQNDO010000001.1"/>
</dbReference>
<name>A0ABT5EGT5_9BACT</name>
<evidence type="ECO:0000313" key="5">
    <source>
        <dbReference type="Proteomes" id="UP001221411"/>
    </source>
</evidence>
<comment type="caution">
    <text evidence="4">The sequence shown here is derived from an EMBL/GenBank/DDBJ whole genome shotgun (WGS) entry which is preliminary data.</text>
</comment>
<dbReference type="InterPro" id="IPR006680">
    <property type="entry name" value="Amidohydro-rel"/>
</dbReference>
<dbReference type="SUPFAM" id="SSF51556">
    <property type="entry name" value="Metallo-dependent hydrolases"/>
    <property type="match status" value="1"/>
</dbReference>
<reference evidence="4 5" key="1">
    <citation type="submission" date="2022-11" db="EMBL/GenBank/DDBJ databases">
        <title>Minimal conservation of predation-associated metabolite biosynthetic gene clusters underscores biosynthetic potential of Myxococcota including descriptions for ten novel species: Archangium lansinium sp. nov., Myxococcus landrumus sp. nov., Nannocystis bai.</title>
        <authorList>
            <person name="Ahearne A."/>
            <person name="Stevens C."/>
            <person name="Dowd S."/>
        </authorList>
    </citation>
    <scope>NUCLEOTIDE SEQUENCE [LARGE SCALE GENOMIC DNA]</scope>
    <source>
        <strain evidence="4 5">RJM3</strain>
    </source>
</reference>
<evidence type="ECO:0000256" key="2">
    <source>
        <dbReference type="SAM" id="MobiDB-lite"/>
    </source>
</evidence>
<accession>A0ABT5EGT5</accession>
<feature type="compositionally biased region" description="Gly residues" evidence="2">
    <location>
        <begin position="39"/>
        <end position="54"/>
    </location>
</feature>
<dbReference type="PANTHER" id="PTHR43794:SF11">
    <property type="entry name" value="AMIDOHYDROLASE-RELATED DOMAIN-CONTAINING PROTEIN"/>
    <property type="match status" value="1"/>
</dbReference>
<evidence type="ECO:0000313" key="4">
    <source>
        <dbReference type="EMBL" id="MDC0739976.1"/>
    </source>
</evidence>
<keyword evidence="1" id="KW-0378">Hydrolase</keyword>
<evidence type="ECO:0000259" key="3">
    <source>
        <dbReference type="Pfam" id="PF01979"/>
    </source>
</evidence>
<dbReference type="InterPro" id="IPR032466">
    <property type="entry name" value="Metal_Hydrolase"/>
</dbReference>
<keyword evidence="5" id="KW-1185">Reference proteome</keyword>
<feature type="region of interest" description="Disordered" evidence="2">
    <location>
        <begin position="29"/>
        <end position="54"/>
    </location>
</feature>
<feature type="domain" description="Amidohydrolase-related" evidence="3">
    <location>
        <begin position="377"/>
        <end position="488"/>
    </location>
</feature>
<organism evidence="4 5">
    <name type="scientific">Polyangium mundeleinium</name>
    <dbReference type="NCBI Taxonomy" id="2995306"/>
    <lineage>
        <taxon>Bacteria</taxon>
        <taxon>Pseudomonadati</taxon>
        <taxon>Myxococcota</taxon>
        <taxon>Polyangia</taxon>
        <taxon>Polyangiales</taxon>
        <taxon>Polyangiaceae</taxon>
        <taxon>Polyangium</taxon>
    </lineage>
</organism>
<dbReference type="InterPro" id="IPR050287">
    <property type="entry name" value="MTA/SAH_deaminase"/>
</dbReference>
<dbReference type="SUPFAM" id="SSF51338">
    <property type="entry name" value="Composite domain of metallo-dependent hydrolases"/>
    <property type="match status" value="1"/>
</dbReference>
<gene>
    <name evidence="4" type="ORF">POL67_01375</name>
</gene>
<dbReference type="InterPro" id="IPR011059">
    <property type="entry name" value="Metal-dep_hydrolase_composite"/>
</dbReference>
<protein>
    <submittedName>
        <fullName evidence="4">Amidohydrolase family protein</fullName>
    </submittedName>
</protein>
<sequence length="569" mass="58066">MASSRTFILWAFGLVSVVGCSDEPVLTPSNPLPVDVDEGNGGSGGDAGSGGVGGVGGTGGAGGMGGVGGMGGAGGTGGVGGAGGSGGDGVPVETDCMADLGTPEVSKVGMPGKLRLIGCVVTPDKAFAGEVLIESDTLTCVGPSCENAPGAAEATVVKTHGVILPGMIDTHNHILFDIFDESDWSPSKAYGNHNQWPNEPRYQAMVDAKQYMNGEGTPNLDPGFGCEMNKYGEMKGLVAGTTSIAGAANPIDKTCYGSLARTIDQKANDLGADKVQVSTLFPPSSGDTVCSNFLVDKTDAYVIHCGEGVDETAKKEFTTLGTATNPDGCLYAAETTIVHGTAFGADEFGVMADKGMSLVWSPRSNVFLYGGGTDFTKTTNVPMALSLGINVALAPDWSLGGSQNLLDELRFANRVDNEAFGDVLSPAMLVRMVTVNAAKALGLSDVLGSLEVGKKADVTVITGDASVPFDTVLAARPKDVSLVVVNGVPLYGDAVLAALGPQAPGCEALDICGAAKFACVAETGGTTANKFGQTWADITQILSSELKTYDDMNLTQWDFAPLAPLVKCE</sequence>
<evidence type="ECO:0000256" key="1">
    <source>
        <dbReference type="ARBA" id="ARBA00022801"/>
    </source>
</evidence>
<dbReference type="Gene3D" id="3.20.20.140">
    <property type="entry name" value="Metal-dependent hydrolases"/>
    <property type="match status" value="1"/>
</dbReference>
<dbReference type="Pfam" id="PF01979">
    <property type="entry name" value="Amidohydro_1"/>
    <property type="match status" value="1"/>
</dbReference>
<dbReference type="EMBL" id="JAQNDO010000001">
    <property type="protein sequence ID" value="MDC0739976.1"/>
    <property type="molecule type" value="Genomic_DNA"/>
</dbReference>
<proteinExistence type="predicted"/>
<dbReference type="PANTHER" id="PTHR43794">
    <property type="entry name" value="AMINOHYDROLASE SSNA-RELATED"/>
    <property type="match status" value="1"/>
</dbReference>